<dbReference type="RefSeq" id="WP_011501074.1">
    <property type="nucleotide sequence ID" value="NZ_FODT01000011.1"/>
</dbReference>
<organism evidence="1 2">
    <name type="scientific">Rhodopseudomonas pseudopalustris</name>
    <dbReference type="NCBI Taxonomy" id="1513892"/>
    <lineage>
        <taxon>Bacteria</taxon>
        <taxon>Pseudomonadati</taxon>
        <taxon>Pseudomonadota</taxon>
        <taxon>Alphaproteobacteria</taxon>
        <taxon>Hyphomicrobiales</taxon>
        <taxon>Nitrobacteraceae</taxon>
        <taxon>Rhodopseudomonas</taxon>
    </lineage>
</organism>
<evidence type="ECO:0000313" key="1">
    <source>
        <dbReference type="EMBL" id="SEP24740.1"/>
    </source>
</evidence>
<keyword evidence="2" id="KW-1185">Reference proteome</keyword>
<gene>
    <name evidence="1" type="ORF">SAMN05444123_111165</name>
</gene>
<dbReference type="OrthoDB" id="8243448at2"/>
<accession>A0A1H8WAT4</accession>
<dbReference type="EMBL" id="FODT01000011">
    <property type="protein sequence ID" value="SEP24740.1"/>
    <property type="molecule type" value="Genomic_DNA"/>
</dbReference>
<dbReference type="AlphaFoldDB" id="A0A1H8WAT4"/>
<name>A0A1H8WAT4_9BRAD</name>
<sequence>MVDGEDDDALAPDDFPIEAEQTALKTQDGETIAQAKTKQIAENIAQRLNEQADREEEDRWSA</sequence>
<proteinExistence type="predicted"/>
<dbReference type="Proteomes" id="UP000199615">
    <property type="component" value="Unassembled WGS sequence"/>
</dbReference>
<protein>
    <submittedName>
        <fullName evidence="1">Uncharacterized protein</fullName>
    </submittedName>
</protein>
<evidence type="ECO:0000313" key="2">
    <source>
        <dbReference type="Proteomes" id="UP000199615"/>
    </source>
</evidence>
<reference evidence="2" key="1">
    <citation type="submission" date="2016-10" db="EMBL/GenBank/DDBJ databases">
        <authorList>
            <person name="Varghese N."/>
            <person name="Submissions S."/>
        </authorList>
    </citation>
    <scope>NUCLEOTIDE SEQUENCE [LARGE SCALE GENOMIC DNA]</scope>
    <source>
        <strain evidence="2">DSM 123</strain>
    </source>
</reference>